<dbReference type="InterPro" id="IPR012445">
    <property type="entry name" value="ATG101"/>
</dbReference>
<accession>A0A5C3EB63</accession>
<keyword evidence="6" id="KW-1185">Reference proteome</keyword>
<dbReference type="GO" id="GO:0000045">
    <property type="term" value="P:autophagosome assembly"/>
    <property type="evidence" value="ECO:0007669"/>
    <property type="project" value="TreeGrafter"/>
</dbReference>
<evidence type="ECO:0000256" key="2">
    <source>
        <dbReference type="ARBA" id="ARBA00018874"/>
    </source>
</evidence>
<dbReference type="GO" id="GO:0019901">
    <property type="term" value="F:protein kinase binding"/>
    <property type="evidence" value="ECO:0007669"/>
    <property type="project" value="TreeGrafter"/>
</dbReference>
<evidence type="ECO:0000256" key="4">
    <source>
        <dbReference type="SAM" id="MobiDB-lite"/>
    </source>
</evidence>
<evidence type="ECO:0000313" key="5">
    <source>
        <dbReference type="EMBL" id="SPO26796.1"/>
    </source>
</evidence>
<dbReference type="AlphaFoldDB" id="A0A5C3EB63"/>
<sequence length="241" mass="26104">MTCLHFTHHLSNCEPHQLQQAAYAALHTICFHRLLGTVRPASVPAFGLTFPAIADAEIDQLLQQRSSQLFALLSTSPVPKTAVEIVVYFLRPSSSKPSSSTARSETKVHDTTTPSDSKAATEKASAASSLRAWASPRNYQYAWLAQAFSSGAGQAAAIPPSTPETALHEDMEADAIERWNIVFNLLGTDASTSQRTGVKQGMAHFTDKVVQFVQANKAHLPPFSGAELITFPFRIVVKAVE</sequence>
<evidence type="ECO:0000256" key="3">
    <source>
        <dbReference type="ARBA" id="ARBA00023006"/>
    </source>
</evidence>
<reference evidence="5 6" key="1">
    <citation type="submission" date="2018-03" db="EMBL/GenBank/DDBJ databases">
        <authorList>
            <person name="Guldener U."/>
        </authorList>
    </citation>
    <scope>NUCLEOTIDE SEQUENCE [LARGE SCALE GENOMIC DNA]</scope>
    <source>
        <strain evidence="5 6">NBRC100155</strain>
    </source>
</reference>
<feature type="region of interest" description="Disordered" evidence="4">
    <location>
        <begin position="93"/>
        <end position="122"/>
    </location>
</feature>
<dbReference type="OrthoDB" id="10259639at2759"/>
<protein>
    <recommendedName>
        <fullName evidence="2">Autophagy-related protein 101</fullName>
    </recommendedName>
</protein>
<dbReference type="GO" id="GO:1990316">
    <property type="term" value="C:Atg1/ULK1 kinase complex"/>
    <property type="evidence" value="ECO:0007669"/>
    <property type="project" value="TreeGrafter"/>
</dbReference>
<dbReference type="PANTHER" id="PTHR13292:SF0">
    <property type="entry name" value="AUTOPHAGY-RELATED PROTEIN 101"/>
    <property type="match status" value="1"/>
</dbReference>
<name>A0A5C3EB63_9BASI</name>
<dbReference type="Proteomes" id="UP000324022">
    <property type="component" value="Unassembled WGS sequence"/>
</dbReference>
<proteinExistence type="inferred from homology"/>
<dbReference type="GO" id="GO:0000407">
    <property type="term" value="C:phagophore assembly site"/>
    <property type="evidence" value="ECO:0007669"/>
    <property type="project" value="TreeGrafter"/>
</dbReference>
<dbReference type="PANTHER" id="PTHR13292">
    <property type="entry name" value="AUTOPHAGY-RELATED PROTEIN 101"/>
    <property type="match status" value="1"/>
</dbReference>
<comment type="similarity">
    <text evidence="1">Belongs to the ATG101 family.</text>
</comment>
<keyword evidence="3" id="KW-0072">Autophagy</keyword>
<evidence type="ECO:0000256" key="1">
    <source>
        <dbReference type="ARBA" id="ARBA00007130"/>
    </source>
</evidence>
<dbReference type="Pfam" id="PF07855">
    <property type="entry name" value="ATG101"/>
    <property type="match status" value="1"/>
</dbReference>
<gene>
    <name evidence="5" type="ORF">UTRI_04108_B</name>
</gene>
<organism evidence="5 6">
    <name type="scientific">Ustilago trichophora</name>
    <dbReference type="NCBI Taxonomy" id="86804"/>
    <lineage>
        <taxon>Eukaryota</taxon>
        <taxon>Fungi</taxon>
        <taxon>Dikarya</taxon>
        <taxon>Basidiomycota</taxon>
        <taxon>Ustilaginomycotina</taxon>
        <taxon>Ustilaginomycetes</taxon>
        <taxon>Ustilaginales</taxon>
        <taxon>Ustilaginaceae</taxon>
        <taxon>Ustilago</taxon>
    </lineage>
</organism>
<dbReference type="EMBL" id="OOIN01000015">
    <property type="protein sequence ID" value="SPO26796.1"/>
    <property type="molecule type" value="Genomic_DNA"/>
</dbReference>
<evidence type="ECO:0000313" key="6">
    <source>
        <dbReference type="Proteomes" id="UP000324022"/>
    </source>
</evidence>